<dbReference type="OrthoDB" id="9977731at2"/>
<evidence type="ECO:0000256" key="1">
    <source>
        <dbReference type="SAM" id="MobiDB-lite"/>
    </source>
</evidence>
<dbReference type="AlphaFoldDB" id="A0A4R1QLH7"/>
<protein>
    <submittedName>
        <fullName evidence="3">Uncharacterized protein</fullName>
    </submittedName>
</protein>
<keyword evidence="2" id="KW-1133">Transmembrane helix</keyword>
<dbReference type="STRING" id="1650663.GCA_001486665_00177"/>
<dbReference type="Proteomes" id="UP000295184">
    <property type="component" value="Unassembled WGS sequence"/>
</dbReference>
<name>A0A4R1QLH7_9FIRM</name>
<comment type="caution">
    <text evidence="3">The sequence shown here is derived from an EMBL/GenBank/DDBJ whole genome shotgun (WGS) entry which is preliminary data.</text>
</comment>
<feature type="transmembrane region" description="Helical" evidence="2">
    <location>
        <begin position="12"/>
        <end position="32"/>
    </location>
</feature>
<dbReference type="EMBL" id="SLUM01000021">
    <property type="protein sequence ID" value="TCL54558.1"/>
    <property type="molecule type" value="Genomic_DNA"/>
</dbReference>
<evidence type="ECO:0000256" key="2">
    <source>
        <dbReference type="SAM" id="Phobius"/>
    </source>
</evidence>
<proteinExistence type="predicted"/>
<accession>A0A4R1QLH7</accession>
<gene>
    <name evidence="3" type="ORF">EDD77_12162</name>
</gene>
<keyword evidence="2" id="KW-0472">Membrane</keyword>
<keyword evidence="2" id="KW-0812">Transmembrane</keyword>
<sequence>MKRNKVAEYLKDYALVNAGCGVLLVVIMMANMNLMLSVLIFFATAFTSGLIYGVGEIVDLLEEIRWNTRPKDLTEPQPEPEQESKPEKLPATHEK</sequence>
<evidence type="ECO:0000313" key="4">
    <source>
        <dbReference type="Proteomes" id="UP000295184"/>
    </source>
</evidence>
<dbReference type="RefSeq" id="WP_058962713.1">
    <property type="nucleotide sequence ID" value="NZ_CABKVM010000011.1"/>
</dbReference>
<feature type="compositionally biased region" description="Basic and acidic residues" evidence="1">
    <location>
        <begin position="82"/>
        <end position="95"/>
    </location>
</feature>
<feature type="region of interest" description="Disordered" evidence="1">
    <location>
        <begin position="69"/>
        <end position="95"/>
    </location>
</feature>
<evidence type="ECO:0000313" key="3">
    <source>
        <dbReference type="EMBL" id="TCL54558.1"/>
    </source>
</evidence>
<reference evidence="3 4" key="1">
    <citation type="submission" date="2019-03" db="EMBL/GenBank/DDBJ databases">
        <title>Genomic Encyclopedia of Type Strains, Phase IV (KMG-IV): sequencing the most valuable type-strain genomes for metagenomic binning, comparative biology and taxonomic classification.</title>
        <authorList>
            <person name="Goeker M."/>
        </authorList>
    </citation>
    <scope>NUCLEOTIDE SEQUENCE [LARGE SCALE GENOMIC DNA]</scope>
    <source>
        <strain evidence="3 4">DSM 100451</strain>
    </source>
</reference>
<feature type="transmembrane region" description="Helical" evidence="2">
    <location>
        <begin position="38"/>
        <end position="61"/>
    </location>
</feature>
<organism evidence="3 4">
    <name type="scientific">Allofournierella massiliensis</name>
    <dbReference type="NCBI Taxonomy" id="1650663"/>
    <lineage>
        <taxon>Bacteria</taxon>
        <taxon>Bacillati</taxon>
        <taxon>Bacillota</taxon>
        <taxon>Clostridia</taxon>
        <taxon>Eubacteriales</taxon>
        <taxon>Oscillospiraceae</taxon>
        <taxon>Allofournierella</taxon>
    </lineage>
</organism>